<dbReference type="OrthoDB" id="26525at2759"/>
<keyword evidence="8" id="KW-1185">Reference proteome</keyword>
<dbReference type="GO" id="GO:0005509">
    <property type="term" value="F:calcium ion binding"/>
    <property type="evidence" value="ECO:0007669"/>
    <property type="project" value="InterPro"/>
</dbReference>
<dbReference type="PANTHER" id="PTHR24346">
    <property type="entry name" value="MAP/MICROTUBULE AFFINITY-REGULATING KINASE"/>
    <property type="match status" value="1"/>
</dbReference>
<feature type="domain" description="EF-hand" evidence="6">
    <location>
        <begin position="344"/>
        <end position="379"/>
    </location>
</feature>
<reference evidence="7" key="1">
    <citation type="submission" date="2021-01" db="EMBL/GenBank/DDBJ databases">
        <authorList>
            <consortium name="Genoscope - CEA"/>
            <person name="William W."/>
        </authorList>
    </citation>
    <scope>NUCLEOTIDE SEQUENCE</scope>
</reference>
<keyword evidence="1" id="KW-0723">Serine/threonine-protein kinase</keyword>
<proteinExistence type="predicted"/>
<dbReference type="OMA" id="PSIHCYS"/>
<evidence type="ECO:0000256" key="3">
    <source>
        <dbReference type="ARBA" id="ARBA00022741"/>
    </source>
</evidence>
<evidence type="ECO:0000256" key="4">
    <source>
        <dbReference type="ARBA" id="ARBA00022777"/>
    </source>
</evidence>
<evidence type="ECO:0000256" key="2">
    <source>
        <dbReference type="ARBA" id="ARBA00022679"/>
    </source>
</evidence>
<evidence type="ECO:0000259" key="6">
    <source>
        <dbReference type="PROSITE" id="PS50222"/>
    </source>
</evidence>
<dbReference type="Proteomes" id="UP000683925">
    <property type="component" value="Unassembled WGS sequence"/>
</dbReference>
<organism evidence="7 8">
    <name type="scientific">Paramecium octaurelia</name>
    <dbReference type="NCBI Taxonomy" id="43137"/>
    <lineage>
        <taxon>Eukaryota</taxon>
        <taxon>Sar</taxon>
        <taxon>Alveolata</taxon>
        <taxon>Ciliophora</taxon>
        <taxon>Intramacronucleata</taxon>
        <taxon>Oligohymenophorea</taxon>
        <taxon>Peniculida</taxon>
        <taxon>Parameciidae</taxon>
        <taxon>Paramecium</taxon>
    </lineage>
</organism>
<accession>A0A8S1VTX1</accession>
<dbReference type="AlphaFoldDB" id="A0A8S1VTX1"/>
<keyword evidence="2" id="KW-0808">Transferase</keyword>
<evidence type="ECO:0000313" key="7">
    <source>
        <dbReference type="EMBL" id="CAD8179252.1"/>
    </source>
</evidence>
<evidence type="ECO:0000256" key="5">
    <source>
        <dbReference type="ARBA" id="ARBA00022840"/>
    </source>
</evidence>
<comment type="caution">
    <text evidence="7">The sequence shown here is derived from an EMBL/GenBank/DDBJ whole genome shotgun (WGS) entry which is preliminary data.</text>
</comment>
<dbReference type="GO" id="GO:0005524">
    <property type="term" value="F:ATP binding"/>
    <property type="evidence" value="ECO:0007669"/>
    <property type="project" value="UniProtKB-KW"/>
</dbReference>
<keyword evidence="4" id="KW-0418">Kinase</keyword>
<dbReference type="PROSITE" id="PS00018">
    <property type="entry name" value="EF_HAND_1"/>
    <property type="match status" value="2"/>
</dbReference>
<keyword evidence="5" id="KW-0067">ATP-binding</keyword>
<dbReference type="CDD" id="cd00051">
    <property type="entry name" value="EFh"/>
    <property type="match status" value="1"/>
</dbReference>
<gene>
    <name evidence="7" type="ORF">POCTA_138.1.T0720199</name>
</gene>
<dbReference type="PANTHER" id="PTHR24346:SF82">
    <property type="entry name" value="KP78A-RELATED"/>
    <property type="match status" value="1"/>
</dbReference>
<name>A0A8S1VTX1_PAROT</name>
<dbReference type="SMART" id="SM00054">
    <property type="entry name" value="EFh"/>
    <property type="match status" value="2"/>
</dbReference>
<evidence type="ECO:0000313" key="8">
    <source>
        <dbReference type="Proteomes" id="UP000683925"/>
    </source>
</evidence>
<dbReference type="InterPro" id="IPR018247">
    <property type="entry name" value="EF_Hand_1_Ca_BS"/>
</dbReference>
<keyword evidence="3" id="KW-0547">Nucleotide-binding</keyword>
<dbReference type="InterPro" id="IPR002048">
    <property type="entry name" value="EF_hand_dom"/>
</dbReference>
<dbReference type="GO" id="GO:0004674">
    <property type="term" value="F:protein serine/threonine kinase activity"/>
    <property type="evidence" value="ECO:0007669"/>
    <property type="project" value="UniProtKB-KW"/>
</dbReference>
<dbReference type="GO" id="GO:0035556">
    <property type="term" value="P:intracellular signal transduction"/>
    <property type="evidence" value="ECO:0007669"/>
    <property type="project" value="TreeGrafter"/>
</dbReference>
<sequence length="470" mass="54714">MGVCQSRSDRRKSLKQKQLQIESEQTIQEKVKVKENVVPRHKTMPSIHCYSSKEKLVTCKSVIVSKIKKRVYGEALAKFYTVLNSQFVYKSNDNMGLVQHNVTGVVRVARNILKPTEPNQDFDNLITNLQEQSYSSLHFANIIELYQDSKSYYAIQEYCSGGLLIDKCGLIKEEEAIYIISQILDILEEIHKQDNCHGSLSISSFALHDQTNNHYVKLIDVIPVFQAKEKSKISEMQKDDRQAVALILFQLITNKPITSQTVEMIIKRPKDLPTRTEWYQLVVLLLESRSSIIYESVLQNKQYRQIVQKQEARYTETIINKSVKRTSYIQQKILIIMNSIFFKERQLQLEKIFKKNDENRNGTLSKEELQIALGIEEIIDDLFENIDCDGNGEIDLDEFILHSCDRKALITDFNLEATFKELSRKEYIVPSNFSRLKNCNEEKIENDMTNFCNSKRMSLEQFKKLMMDLL</sequence>
<dbReference type="EMBL" id="CAJJDP010000071">
    <property type="protein sequence ID" value="CAD8179252.1"/>
    <property type="molecule type" value="Genomic_DNA"/>
</dbReference>
<protein>
    <recommendedName>
        <fullName evidence="6">EF-hand domain-containing protein</fullName>
    </recommendedName>
</protein>
<evidence type="ECO:0000256" key="1">
    <source>
        <dbReference type="ARBA" id="ARBA00022527"/>
    </source>
</evidence>
<dbReference type="PROSITE" id="PS50222">
    <property type="entry name" value="EF_HAND_2"/>
    <property type="match status" value="1"/>
</dbReference>
<dbReference type="Pfam" id="PF13499">
    <property type="entry name" value="EF-hand_7"/>
    <property type="match status" value="1"/>
</dbReference>
<dbReference type="GO" id="GO:0005737">
    <property type="term" value="C:cytoplasm"/>
    <property type="evidence" value="ECO:0007669"/>
    <property type="project" value="TreeGrafter"/>
</dbReference>